<organism evidence="3 6">
    <name type="scientific">Rotaria sordida</name>
    <dbReference type="NCBI Taxonomy" id="392033"/>
    <lineage>
        <taxon>Eukaryota</taxon>
        <taxon>Metazoa</taxon>
        <taxon>Spiralia</taxon>
        <taxon>Gnathifera</taxon>
        <taxon>Rotifera</taxon>
        <taxon>Eurotatoria</taxon>
        <taxon>Bdelloidea</taxon>
        <taxon>Philodinida</taxon>
        <taxon>Philodinidae</taxon>
        <taxon>Rotaria</taxon>
    </lineage>
</organism>
<dbReference type="EMBL" id="CAJNOL010000187">
    <property type="protein sequence ID" value="CAF0918378.1"/>
    <property type="molecule type" value="Genomic_DNA"/>
</dbReference>
<evidence type="ECO:0000313" key="5">
    <source>
        <dbReference type="EMBL" id="CAF0921346.1"/>
    </source>
</evidence>
<dbReference type="Proteomes" id="UP000663889">
    <property type="component" value="Unassembled WGS sequence"/>
</dbReference>
<dbReference type="EMBL" id="CAJNOU010000105">
    <property type="protein sequence ID" value="CAF0867541.1"/>
    <property type="molecule type" value="Genomic_DNA"/>
</dbReference>
<name>A0A813XPR5_9BILA</name>
<evidence type="ECO:0000313" key="6">
    <source>
        <dbReference type="Proteomes" id="UP000663854"/>
    </source>
</evidence>
<keyword evidence="7" id="KW-1185">Reference proteome</keyword>
<evidence type="ECO:0000313" key="7">
    <source>
        <dbReference type="Proteomes" id="UP000663870"/>
    </source>
</evidence>
<dbReference type="Proteomes" id="UP000663870">
    <property type="component" value="Unassembled WGS sequence"/>
</dbReference>
<accession>A0A813XPR5</accession>
<evidence type="ECO:0000313" key="2">
    <source>
        <dbReference type="EMBL" id="CAF0867541.1"/>
    </source>
</evidence>
<protein>
    <submittedName>
        <fullName evidence="3">Uncharacterized protein</fullName>
    </submittedName>
</protein>
<evidence type="ECO:0000313" key="3">
    <source>
        <dbReference type="EMBL" id="CAF0873415.1"/>
    </source>
</evidence>
<dbReference type="EMBL" id="CAJNOH010000106">
    <property type="protein sequence ID" value="CAF0873415.1"/>
    <property type="molecule type" value="Genomic_DNA"/>
</dbReference>
<reference evidence="3" key="1">
    <citation type="submission" date="2021-02" db="EMBL/GenBank/DDBJ databases">
        <authorList>
            <person name="Nowell W R."/>
        </authorList>
    </citation>
    <scope>NUCLEOTIDE SEQUENCE</scope>
</reference>
<gene>
    <name evidence="4" type="ORF">JXQ802_LOCUS10000</name>
    <name evidence="5" type="ORF">JXQ802_LOCUS10145</name>
    <name evidence="3" type="ORF">PYM288_LOCUS8165</name>
    <name evidence="2" type="ORF">SEV965_LOCUS3938</name>
</gene>
<proteinExistence type="predicted"/>
<sequence length="157" mass="17990">MPFEQNKSNINILPSKESNRYINKKKTMNSKYLAMLLMLFGLLFILAQCERLTLTDRYAGDSDSVEGGGDDDNSDGVDDASLRDEKRAIRDFLQNEDDASQFLDQSRRLFSDAKSHMKEAKKKYEDKCERLLHPRYCPDLASWPAWNQAWSAAGGKK</sequence>
<evidence type="ECO:0000313" key="4">
    <source>
        <dbReference type="EMBL" id="CAF0918378.1"/>
    </source>
</evidence>
<dbReference type="Proteomes" id="UP000663854">
    <property type="component" value="Unassembled WGS sequence"/>
</dbReference>
<dbReference type="AlphaFoldDB" id="A0A813XPR5"/>
<evidence type="ECO:0000256" key="1">
    <source>
        <dbReference type="SAM" id="MobiDB-lite"/>
    </source>
</evidence>
<feature type="compositionally biased region" description="Acidic residues" evidence="1">
    <location>
        <begin position="68"/>
        <end position="78"/>
    </location>
</feature>
<feature type="region of interest" description="Disordered" evidence="1">
    <location>
        <begin position="60"/>
        <end position="80"/>
    </location>
</feature>
<comment type="caution">
    <text evidence="3">The sequence shown here is derived from an EMBL/GenBank/DDBJ whole genome shotgun (WGS) entry which is preliminary data.</text>
</comment>
<dbReference type="EMBL" id="CAJNOL010000191">
    <property type="protein sequence ID" value="CAF0921346.1"/>
    <property type="molecule type" value="Genomic_DNA"/>
</dbReference>